<sequence>MTPRLRLTFRRLRLLAVLTVAALPLYGVAVAYGSTAAYPAGPDPARVSATGHGEEERGPTGHASPDRSDPRHPAAEHSPAHHSAPVRGHPEEQRPGHEGPSPEPSAPDGLAQPDPATPVPMPSDSASASVLPYLPLASASPSRAGSRAGEGRMRPGRPDGPSTEVEGDDDPAPATQAAQPAEPETTNLPTAYEPSVGTGLDSATPPLTPDARQAAERGEAATEPVLRILPLGSGLVLIGLGLGLAFLGLRLRRS</sequence>
<evidence type="ECO:0000313" key="4">
    <source>
        <dbReference type="Proteomes" id="UP000621386"/>
    </source>
</evidence>
<dbReference type="EMBL" id="JAERRH010000021">
    <property type="protein sequence ID" value="MBL1109584.1"/>
    <property type="molecule type" value="Genomic_DNA"/>
</dbReference>
<protein>
    <recommendedName>
        <fullName evidence="5">Gram-positive cocci surface proteins LPxTG domain-containing protein</fullName>
    </recommendedName>
</protein>
<feature type="compositionally biased region" description="Basic and acidic residues" evidence="1">
    <location>
        <begin position="52"/>
        <end position="79"/>
    </location>
</feature>
<feature type="compositionally biased region" description="Basic and acidic residues" evidence="1">
    <location>
        <begin position="88"/>
        <end position="97"/>
    </location>
</feature>
<dbReference type="Proteomes" id="UP000621386">
    <property type="component" value="Unassembled WGS sequence"/>
</dbReference>
<feature type="compositionally biased region" description="Low complexity" evidence="1">
    <location>
        <begin position="172"/>
        <end position="186"/>
    </location>
</feature>
<comment type="caution">
    <text evidence="3">The sequence shown here is derived from an EMBL/GenBank/DDBJ whole genome shotgun (WGS) entry which is preliminary data.</text>
</comment>
<keyword evidence="2" id="KW-0472">Membrane</keyword>
<evidence type="ECO:0000256" key="2">
    <source>
        <dbReference type="SAM" id="Phobius"/>
    </source>
</evidence>
<name>A0ABS1PBN8_9ACTN</name>
<evidence type="ECO:0000256" key="1">
    <source>
        <dbReference type="SAM" id="MobiDB-lite"/>
    </source>
</evidence>
<feature type="transmembrane region" description="Helical" evidence="2">
    <location>
        <begin position="228"/>
        <end position="249"/>
    </location>
</feature>
<evidence type="ECO:0008006" key="5">
    <source>
        <dbReference type="Google" id="ProtNLM"/>
    </source>
</evidence>
<keyword evidence="2" id="KW-1133">Transmembrane helix</keyword>
<accession>A0ABS1PBN8</accession>
<gene>
    <name evidence="3" type="ORF">JK361_34245</name>
</gene>
<keyword evidence="4" id="KW-1185">Reference proteome</keyword>
<feature type="region of interest" description="Disordered" evidence="1">
    <location>
        <begin position="43"/>
        <end position="220"/>
    </location>
</feature>
<evidence type="ECO:0000313" key="3">
    <source>
        <dbReference type="EMBL" id="MBL1109584.1"/>
    </source>
</evidence>
<dbReference type="RefSeq" id="WP_201825847.1">
    <property type="nucleotide sequence ID" value="NZ_JAERRH010000021.1"/>
</dbReference>
<proteinExistence type="predicted"/>
<keyword evidence="2" id="KW-0812">Transmembrane</keyword>
<feature type="compositionally biased region" description="Low complexity" evidence="1">
    <location>
        <begin position="125"/>
        <end position="147"/>
    </location>
</feature>
<reference evidence="3 4" key="1">
    <citation type="submission" date="2021-01" db="EMBL/GenBank/DDBJ databases">
        <title>WGS of actinomycetes isolated from Thailand.</title>
        <authorList>
            <person name="Thawai C."/>
        </authorList>
    </citation>
    <scope>NUCLEOTIDE SEQUENCE [LARGE SCALE GENOMIC DNA]</scope>
    <source>
        <strain evidence="3 4">CH5-8</strain>
    </source>
</reference>
<organism evidence="3 4">
    <name type="scientific">Streptomyces musisoli</name>
    <dbReference type="NCBI Taxonomy" id="2802280"/>
    <lineage>
        <taxon>Bacteria</taxon>
        <taxon>Bacillati</taxon>
        <taxon>Actinomycetota</taxon>
        <taxon>Actinomycetes</taxon>
        <taxon>Kitasatosporales</taxon>
        <taxon>Streptomycetaceae</taxon>
        <taxon>Streptomyces</taxon>
    </lineage>
</organism>